<sequence>MQLESSSAACLFNNEENPPAICQVCVVVPVRNEAGSLYQTLEALRRQTDQQQQPLDPASYEVLVLVNNSTDHSFQIASEYARDFPAFRLIVENIHLPAHQAHIGTVRRLLMDRAYTRLMRSNNLNGIIASTDGDTIVDHQWVHHIIAEIACGNDAVGGRILTRKKAGSARLYHLRDVTYRCLLSQAESILDPQVHNPFPCHFQYFGANMAVTCKMYEQAGRLPILPFLEDAAFHKALLHQDARIRKSFKVKVYTSARTNGRVSVGFSEQLKKWKEDQKNGQAQLVEAVAPLLVMFNARSRLRRCWYEYHQNQIILYKEIDELAHSLQVQPAGLQNSLIRATLFGELWESVVLLVQSDVNYTVRFQPIQQAIMQLRMFVKNPGLTVSETNPDGMSFPLD</sequence>
<keyword evidence="2" id="KW-1003">Cell membrane</keyword>
<proteinExistence type="predicted"/>
<feature type="domain" description="Glycosyltransferase 2-like" evidence="6">
    <location>
        <begin position="25"/>
        <end position="180"/>
    </location>
</feature>
<evidence type="ECO:0000256" key="4">
    <source>
        <dbReference type="ARBA" id="ARBA00022679"/>
    </source>
</evidence>
<reference evidence="7 8" key="1">
    <citation type="submission" date="2019-05" db="EMBL/GenBank/DDBJ databases">
        <authorList>
            <person name="Qu J.-H."/>
        </authorList>
    </citation>
    <scope>NUCLEOTIDE SEQUENCE [LARGE SCALE GENOMIC DNA]</scope>
    <source>
        <strain evidence="7 8">Z12</strain>
    </source>
</reference>
<dbReference type="InterPro" id="IPR029044">
    <property type="entry name" value="Nucleotide-diphossugar_trans"/>
</dbReference>
<dbReference type="Gene3D" id="3.90.550.10">
    <property type="entry name" value="Spore Coat Polysaccharide Biosynthesis Protein SpsA, Chain A"/>
    <property type="match status" value="1"/>
</dbReference>
<organism evidence="7 8">
    <name type="scientific">Dyadobacter sediminis</name>
    <dbReference type="NCBI Taxonomy" id="1493691"/>
    <lineage>
        <taxon>Bacteria</taxon>
        <taxon>Pseudomonadati</taxon>
        <taxon>Bacteroidota</taxon>
        <taxon>Cytophagia</taxon>
        <taxon>Cytophagales</taxon>
        <taxon>Spirosomataceae</taxon>
        <taxon>Dyadobacter</taxon>
    </lineage>
</organism>
<dbReference type="Pfam" id="PF00535">
    <property type="entry name" value="Glycos_transf_2"/>
    <property type="match status" value="1"/>
</dbReference>
<evidence type="ECO:0000313" key="8">
    <source>
        <dbReference type="Proteomes" id="UP000309788"/>
    </source>
</evidence>
<evidence type="ECO:0000256" key="3">
    <source>
        <dbReference type="ARBA" id="ARBA00022676"/>
    </source>
</evidence>
<keyword evidence="8" id="KW-1185">Reference proteome</keyword>
<evidence type="ECO:0000256" key="2">
    <source>
        <dbReference type="ARBA" id="ARBA00022475"/>
    </source>
</evidence>
<dbReference type="RefSeq" id="WP_138282175.1">
    <property type="nucleotide sequence ID" value="NZ_BMGE01000003.1"/>
</dbReference>
<comment type="subcellular location">
    <subcellularLocation>
        <location evidence="1">Cell membrane</location>
    </subcellularLocation>
</comment>
<dbReference type="GO" id="GO:0005886">
    <property type="term" value="C:plasma membrane"/>
    <property type="evidence" value="ECO:0007669"/>
    <property type="project" value="UniProtKB-SubCell"/>
</dbReference>
<dbReference type="AlphaFoldDB" id="A0A5R9KB86"/>
<evidence type="ECO:0000256" key="1">
    <source>
        <dbReference type="ARBA" id="ARBA00004236"/>
    </source>
</evidence>
<dbReference type="Proteomes" id="UP000309788">
    <property type="component" value="Unassembled WGS sequence"/>
</dbReference>
<dbReference type="CDD" id="cd00761">
    <property type="entry name" value="Glyco_tranf_GTA_type"/>
    <property type="match status" value="1"/>
</dbReference>
<dbReference type="OrthoDB" id="114108at2"/>
<keyword evidence="4 7" id="KW-0808">Transferase</keyword>
<protein>
    <submittedName>
        <fullName evidence="7">Glycosyltransferase family 2 protein</fullName>
    </submittedName>
</protein>
<dbReference type="SUPFAM" id="SSF53448">
    <property type="entry name" value="Nucleotide-diphospho-sugar transferases"/>
    <property type="match status" value="1"/>
</dbReference>
<evidence type="ECO:0000259" key="6">
    <source>
        <dbReference type="Pfam" id="PF00535"/>
    </source>
</evidence>
<dbReference type="GO" id="GO:0016757">
    <property type="term" value="F:glycosyltransferase activity"/>
    <property type="evidence" value="ECO:0007669"/>
    <property type="project" value="UniProtKB-KW"/>
</dbReference>
<keyword evidence="5" id="KW-0472">Membrane</keyword>
<evidence type="ECO:0000313" key="7">
    <source>
        <dbReference type="EMBL" id="TLU92066.1"/>
    </source>
</evidence>
<dbReference type="EMBL" id="VCEI01000025">
    <property type="protein sequence ID" value="TLU92066.1"/>
    <property type="molecule type" value="Genomic_DNA"/>
</dbReference>
<accession>A0A5R9KB86</accession>
<name>A0A5R9KB86_9BACT</name>
<dbReference type="PANTHER" id="PTHR43646">
    <property type="entry name" value="GLYCOSYLTRANSFERASE"/>
    <property type="match status" value="1"/>
</dbReference>
<evidence type="ECO:0000256" key="5">
    <source>
        <dbReference type="ARBA" id="ARBA00023136"/>
    </source>
</evidence>
<dbReference type="InterPro" id="IPR001173">
    <property type="entry name" value="Glyco_trans_2-like"/>
</dbReference>
<keyword evidence="3" id="KW-0328">Glycosyltransferase</keyword>
<dbReference type="PANTHER" id="PTHR43646:SF2">
    <property type="entry name" value="GLYCOSYLTRANSFERASE 2-LIKE DOMAIN-CONTAINING PROTEIN"/>
    <property type="match status" value="1"/>
</dbReference>
<comment type="caution">
    <text evidence="7">The sequence shown here is derived from an EMBL/GenBank/DDBJ whole genome shotgun (WGS) entry which is preliminary data.</text>
</comment>
<gene>
    <name evidence="7" type="ORF">FEM55_15055</name>
</gene>